<reference evidence="1 2" key="1">
    <citation type="submission" date="2023-02" db="EMBL/GenBank/DDBJ databases">
        <title>LHISI_Scaffold_Assembly.</title>
        <authorList>
            <person name="Stuart O.P."/>
            <person name="Cleave R."/>
            <person name="Magrath M.J.L."/>
            <person name="Mikheyev A.S."/>
        </authorList>
    </citation>
    <scope>NUCLEOTIDE SEQUENCE [LARGE SCALE GENOMIC DNA]</scope>
    <source>
        <strain evidence="1">Daus_M_001</strain>
        <tissue evidence="1">Leg muscle</tissue>
    </source>
</reference>
<dbReference type="EMBL" id="JARBHB010000001">
    <property type="protein sequence ID" value="KAJ8898544.1"/>
    <property type="molecule type" value="Genomic_DNA"/>
</dbReference>
<keyword evidence="2" id="KW-1185">Reference proteome</keyword>
<proteinExistence type="predicted"/>
<protein>
    <recommendedName>
        <fullName evidence="3">Transposase</fullName>
    </recommendedName>
</protein>
<gene>
    <name evidence="1" type="ORF">PR048_003904</name>
</gene>
<evidence type="ECO:0000313" key="2">
    <source>
        <dbReference type="Proteomes" id="UP001159363"/>
    </source>
</evidence>
<comment type="caution">
    <text evidence="1">The sequence shown here is derived from an EMBL/GenBank/DDBJ whole genome shotgun (WGS) entry which is preliminary data.</text>
</comment>
<dbReference type="Proteomes" id="UP001159363">
    <property type="component" value="Chromosome 1"/>
</dbReference>
<accession>A0ABQ9IPA6</accession>
<evidence type="ECO:0008006" key="3">
    <source>
        <dbReference type="Google" id="ProtNLM"/>
    </source>
</evidence>
<evidence type="ECO:0000313" key="1">
    <source>
        <dbReference type="EMBL" id="KAJ8898544.1"/>
    </source>
</evidence>
<organism evidence="1 2">
    <name type="scientific">Dryococelus australis</name>
    <dbReference type="NCBI Taxonomy" id="614101"/>
    <lineage>
        <taxon>Eukaryota</taxon>
        <taxon>Metazoa</taxon>
        <taxon>Ecdysozoa</taxon>
        <taxon>Arthropoda</taxon>
        <taxon>Hexapoda</taxon>
        <taxon>Insecta</taxon>
        <taxon>Pterygota</taxon>
        <taxon>Neoptera</taxon>
        <taxon>Polyneoptera</taxon>
        <taxon>Phasmatodea</taxon>
        <taxon>Verophasmatodea</taxon>
        <taxon>Anareolatae</taxon>
        <taxon>Phasmatidae</taxon>
        <taxon>Eurycanthinae</taxon>
        <taxon>Dryococelus</taxon>
    </lineage>
</organism>
<sequence length="69" mass="7916">MELISNDAVSLLIATENVCWTYLSTGTSFRNLAFSFRMGNNTVRRIIKENVLILWDELQPLHMPVTTTE</sequence>
<name>A0ABQ9IPA6_9NEOP</name>